<dbReference type="Proteomes" id="UP000050741">
    <property type="component" value="Unassembled WGS sequence"/>
</dbReference>
<protein>
    <submittedName>
        <fullName evidence="2">Uncharacterized protein</fullName>
    </submittedName>
</protein>
<keyword evidence="1" id="KW-1185">Reference proteome</keyword>
<reference evidence="2" key="2">
    <citation type="submission" date="2016-06" db="UniProtKB">
        <authorList>
            <consortium name="WormBaseParasite"/>
        </authorList>
    </citation>
    <scope>IDENTIFICATION</scope>
</reference>
<name>A0A183BQA1_GLOPA</name>
<reference evidence="1" key="1">
    <citation type="submission" date="2014-05" db="EMBL/GenBank/DDBJ databases">
        <title>The genome and life-stage specific transcriptomes of Globodera pallida elucidate key aspects of plant parasitism by a cyst nematode.</title>
        <authorList>
            <person name="Cotton J.A."/>
            <person name="Lilley C.J."/>
            <person name="Jones L.M."/>
            <person name="Kikuchi T."/>
            <person name="Reid A.J."/>
            <person name="Thorpe P."/>
            <person name="Tsai I.J."/>
            <person name="Beasley H."/>
            <person name="Blok V."/>
            <person name="Cock P.J.A."/>
            <person name="Van den Akker S.E."/>
            <person name="Holroyd N."/>
            <person name="Hunt M."/>
            <person name="Mantelin S."/>
            <person name="Naghra H."/>
            <person name="Pain A."/>
            <person name="Palomares-Rius J.E."/>
            <person name="Zarowiecki M."/>
            <person name="Berriman M."/>
            <person name="Jones J.T."/>
            <person name="Urwin P.E."/>
        </authorList>
    </citation>
    <scope>NUCLEOTIDE SEQUENCE [LARGE SCALE GENOMIC DNA]</scope>
    <source>
        <strain evidence="1">Lindley</strain>
    </source>
</reference>
<evidence type="ECO:0000313" key="2">
    <source>
        <dbReference type="WBParaSite" id="GPLIN_000278700"/>
    </source>
</evidence>
<proteinExistence type="predicted"/>
<sequence>MPSESNHDRPPVPTHNYGPPLTIDCLLLVVHILANAKDGNAVSAPWSELSSAFCKHYVDLSLCQLRHQLAELGQLIDSATDEIDFLAAGTGLPSDAMPAQKRAKPTLADPVLAQLANLSSRSTRRFGPDNWLLGLRRAGPMFATNGRPSSGTLRLVPAEQTDPAQQQQQQKVGVLLRQLFKMT</sequence>
<dbReference type="AlphaFoldDB" id="A0A183BQA1"/>
<accession>A0A183BQA1</accession>
<dbReference type="WBParaSite" id="GPLIN_000278700">
    <property type="protein sequence ID" value="GPLIN_000278700"/>
    <property type="gene ID" value="GPLIN_000278700"/>
</dbReference>
<organism evidence="1 2">
    <name type="scientific">Globodera pallida</name>
    <name type="common">Potato cyst nematode worm</name>
    <name type="synonym">Heterodera pallida</name>
    <dbReference type="NCBI Taxonomy" id="36090"/>
    <lineage>
        <taxon>Eukaryota</taxon>
        <taxon>Metazoa</taxon>
        <taxon>Ecdysozoa</taxon>
        <taxon>Nematoda</taxon>
        <taxon>Chromadorea</taxon>
        <taxon>Rhabditida</taxon>
        <taxon>Tylenchina</taxon>
        <taxon>Tylenchomorpha</taxon>
        <taxon>Tylenchoidea</taxon>
        <taxon>Heteroderidae</taxon>
        <taxon>Heteroderinae</taxon>
        <taxon>Globodera</taxon>
    </lineage>
</organism>
<evidence type="ECO:0000313" key="1">
    <source>
        <dbReference type="Proteomes" id="UP000050741"/>
    </source>
</evidence>